<keyword evidence="2" id="KW-1185">Reference proteome</keyword>
<dbReference type="RefSeq" id="WP_345080719.1">
    <property type="nucleotide sequence ID" value="NZ_BAABFA010000009.1"/>
</dbReference>
<reference evidence="2" key="1">
    <citation type="journal article" date="2019" name="Int. J. Syst. Evol. Microbiol.">
        <title>The Global Catalogue of Microorganisms (GCM) 10K type strain sequencing project: providing services to taxonomists for standard genome sequencing and annotation.</title>
        <authorList>
            <consortium name="The Broad Institute Genomics Platform"/>
            <consortium name="The Broad Institute Genome Sequencing Center for Infectious Disease"/>
            <person name="Wu L."/>
            <person name="Ma J."/>
        </authorList>
    </citation>
    <scope>NUCLEOTIDE SEQUENCE [LARGE SCALE GENOMIC DNA]</scope>
    <source>
        <strain evidence="2">JCM 32105</strain>
    </source>
</reference>
<name>A0ABP8NAV0_9BACT</name>
<gene>
    <name evidence="1" type="ORF">GCM10023093_14210</name>
</gene>
<evidence type="ECO:0000313" key="1">
    <source>
        <dbReference type="EMBL" id="GAA4464263.1"/>
    </source>
</evidence>
<sequence length="575" mass="65135">MSGIAAAQTTFLRLGSDGYHNIDRWETLNGRLCDSLANGDKPESRRNVVRFIERISHPGDTALGLYRHMSDVDRYNMQQMVSESGEWAGDENGAIDSKHPILNTFYKKQFNMIYVKTNNFFVVVNPVAGAQAVMQNNDISADPVTGTAIPNTTRSNFQGAEVRGWIGKKIGFYTMLTDNQERFPYFVNNWARRPYEAVPGADYFKRPLTQFGTYDYLQVNGYVNADIVKNHVNATFGFGKHFIGDGFTSLFLTDNSSNVPFLRIQTRIWKLNYECLYMELTPQYIKGADRILPHKYSTIRYLNANVFRWLNLGLFESQVFARTGGYEIAYLNPMILTTAMSRYNGAGDKSMLGLSAKALVARHFQFYGQFLLNEFRIKELTGGNKWYGNKWGVQMGGKYFNAFGIKNLDLQGEVDAVRPYTYSAQDTIANYTNYNQPMADPLGSGFIKAIGQARYEPVKNLVLTARITYYMRGNDTGNANYGNNTFKPYPTATTQYGVKMINGPESRCKMVSLNASYQLRPNLFADLGGVYRNYENVAGIYPHSSTTGTWTGPLTTTYFYFGVRINASRRAYDLF</sequence>
<evidence type="ECO:0008006" key="3">
    <source>
        <dbReference type="Google" id="ProtNLM"/>
    </source>
</evidence>
<accession>A0ABP8NAV0</accession>
<organism evidence="1 2">
    <name type="scientific">Nemorincola caseinilytica</name>
    <dbReference type="NCBI Taxonomy" id="2054315"/>
    <lineage>
        <taxon>Bacteria</taxon>
        <taxon>Pseudomonadati</taxon>
        <taxon>Bacteroidota</taxon>
        <taxon>Chitinophagia</taxon>
        <taxon>Chitinophagales</taxon>
        <taxon>Chitinophagaceae</taxon>
        <taxon>Nemorincola</taxon>
    </lineage>
</organism>
<dbReference type="InterPro" id="IPR038636">
    <property type="entry name" value="Wzi_sf"/>
</dbReference>
<dbReference type="Proteomes" id="UP001500067">
    <property type="component" value="Unassembled WGS sequence"/>
</dbReference>
<dbReference type="EMBL" id="BAABFA010000009">
    <property type="protein sequence ID" value="GAA4464263.1"/>
    <property type="molecule type" value="Genomic_DNA"/>
</dbReference>
<evidence type="ECO:0000313" key="2">
    <source>
        <dbReference type="Proteomes" id="UP001500067"/>
    </source>
</evidence>
<dbReference type="Gene3D" id="2.40.160.130">
    <property type="entry name" value="Capsule assembly protein Wzi"/>
    <property type="match status" value="1"/>
</dbReference>
<comment type="caution">
    <text evidence="1">The sequence shown here is derived from an EMBL/GenBank/DDBJ whole genome shotgun (WGS) entry which is preliminary data.</text>
</comment>
<protein>
    <recommendedName>
        <fullName evidence="3">Capsule assembly Wzi family protein</fullName>
    </recommendedName>
</protein>
<proteinExistence type="predicted"/>